<evidence type="ECO:0000256" key="1">
    <source>
        <dbReference type="ARBA" id="ARBA00007310"/>
    </source>
</evidence>
<keyword evidence="10" id="KW-0812">Transmembrane</keyword>
<feature type="coiled-coil region" evidence="8">
    <location>
        <begin position="656"/>
        <end position="683"/>
    </location>
</feature>
<keyword evidence="2" id="KW-0493">Microtubule</keyword>
<evidence type="ECO:0000256" key="4">
    <source>
        <dbReference type="ARBA" id="ARBA00022840"/>
    </source>
</evidence>
<evidence type="ECO:0000256" key="10">
    <source>
        <dbReference type="SAM" id="Phobius"/>
    </source>
</evidence>
<evidence type="ECO:0000256" key="7">
    <source>
        <dbReference type="PROSITE-ProRule" id="PRU00283"/>
    </source>
</evidence>
<feature type="compositionally biased region" description="Low complexity" evidence="9">
    <location>
        <begin position="553"/>
        <end position="567"/>
    </location>
</feature>
<dbReference type="GO" id="GO:0005874">
    <property type="term" value="C:microtubule"/>
    <property type="evidence" value="ECO:0007669"/>
    <property type="project" value="UniProtKB-KW"/>
</dbReference>
<evidence type="ECO:0000256" key="9">
    <source>
        <dbReference type="SAM" id="MobiDB-lite"/>
    </source>
</evidence>
<feature type="coiled-coil region" evidence="8">
    <location>
        <begin position="713"/>
        <end position="787"/>
    </location>
</feature>
<evidence type="ECO:0000313" key="12">
    <source>
        <dbReference type="EMBL" id="CAA2989757.1"/>
    </source>
</evidence>
<reference evidence="12 13" key="1">
    <citation type="submission" date="2019-12" db="EMBL/GenBank/DDBJ databases">
        <authorList>
            <person name="Alioto T."/>
            <person name="Alioto T."/>
            <person name="Gomez Garrido J."/>
        </authorList>
    </citation>
    <scope>NUCLEOTIDE SEQUENCE [LARGE SCALE GENOMIC DNA]</scope>
</reference>
<dbReference type="OrthoDB" id="3176171at2759"/>
<evidence type="ECO:0000313" key="13">
    <source>
        <dbReference type="Proteomes" id="UP000594638"/>
    </source>
</evidence>
<dbReference type="GO" id="GO:0005524">
    <property type="term" value="F:ATP binding"/>
    <property type="evidence" value="ECO:0007669"/>
    <property type="project" value="UniProtKB-UniRule"/>
</dbReference>
<feature type="region of interest" description="Disordered" evidence="9">
    <location>
        <begin position="50"/>
        <end position="80"/>
    </location>
</feature>
<feature type="compositionally biased region" description="Low complexity" evidence="9">
    <location>
        <begin position="20"/>
        <end position="31"/>
    </location>
</feature>
<dbReference type="InterPro" id="IPR027640">
    <property type="entry name" value="Kinesin-like_fam"/>
</dbReference>
<dbReference type="GO" id="GO:0007018">
    <property type="term" value="P:microtubule-based movement"/>
    <property type="evidence" value="ECO:0007669"/>
    <property type="project" value="InterPro"/>
</dbReference>
<dbReference type="Proteomes" id="UP000594638">
    <property type="component" value="Unassembled WGS sequence"/>
</dbReference>
<dbReference type="PROSITE" id="PS50067">
    <property type="entry name" value="KINESIN_MOTOR_2"/>
    <property type="match status" value="1"/>
</dbReference>
<organism evidence="12 13">
    <name type="scientific">Olea europaea subsp. europaea</name>
    <dbReference type="NCBI Taxonomy" id="158383"/>
    <lineage>
        <taxon>Eukaryota</taxon>
        <taxon>Viridiplantae</taxon>
        <taxon>Streptophyta</taxon>
        <taxon>Embryophyta</taxon>
        <taxon>Tracheophyta</taxon>
        <taxon>Spermatophyta</taxon>
        <taxon>Magnoliopsida</taxon>
        <taxon>eudicotyledons</taxon>
        <taxon>Gunneridae</taxon>
        <taxon>Pentapetalae</taxon>
        <taxon>asterids</taxon>
        <taxon>lamiids</taxon>
        <taxon>Lamiales</taxon>
        <taxon>Oleaceae</taxon>
        <taxon>Oleeae</taxon>
        <taxon>Olea</taxon>
    </lineage>
</organism>
<feature type="region of interest" description="Disordered" evidence="9">
    <location>
        <begin position="967"/>
        <end position="986"/>
    </location>
</feature>
<evidence type="ECO:0000256" key="5">
    <source>
        <dbReference type="ARBA" id="ARBA00023054"/>
    </source>
</evidence>
<name>A0A8S0SDJ2_OLEEU</name>
<dbReference type="Gramene" id="OE9A023291T8">
    <property type="protein sequence ID" value="OE9A023291C8"/>
    <property type="gene ID" value="OE9A023291"/>
</dbReference>
<keyword evidence="13" id="KW-1185">Reference proteome</keyword>
<dbReference type="AlphaFoldDB" id="A0A8S0SDJ2"/>
<feature type="coiled-coil region" evidence="8">
    <location>
        <begin position="912"/>
        <end position="950"/>
    </location>
</feature>
<feature type="binding site" evidence="7">
    <location>
        <begin position="185"/>
        <end position="192"/>
    </location>
    <ligand>
        <name>ATP</name>
        <dbReference type="ChEBI" id="CHEBI:30616"/>
    </ligand>
</feature>
<keyword evidence="10" id="KW-0472">Membrane</keyword>
<dbReference type="InterPro" id="IPR019821">
    <property type="entry name" value="Kinesin_motor_CS"/>
</dbReference>
<dbReference type="Pfam" id="PF00225">
    <property type="entry name" value="Kinesin"/>
    <property type="match status" value="1"/>
</dbReference>
<accession>A0A8S0SDJ2</accession>
<evidence type="ECO:0000259" key="11">
    <source>
        <dbReference type="PROSITE" id="PS50067"/>
    </source>
</evidence>
<gene>
    <name evidence="12" type="ORF">OLEA9_A023291</name>
</gene>
<keyword evidence="3 7" id="KW-0547">Nucleotide-binding</keyword>
<feature type="compositionally biased region" description="Polar residues" evidence="9">
    <location>
        <begin position="61"/>
        <end position="80"/>
    </location>
</feature>
<dbReference type="EMBL" id="CACTIH010004147">
    <property type="protein sequence ID" value="CAA2989757.1"/>
    <property type="molecule type" value="Genomic_DNA"/>
</dbReference>
<dbReference type="InterPro" id="IPR036961">
    <property type="entry name" value="Kinesin_motor_dom_sf"/>
</dbReference>
<dbReference type="PROSITE" id="PS00411">
    <property type="entry name" value="KINESIN_MOTOR_1"/>
    <property type="match status" value="1"/>
</dbReference>
<evidence type="ECO:0000256" key="6">
    <source>
        <dbReference type="ARBA" id="ARBA00023175"/>
    </source>
</evidence>
<evidence type="ECO:0000256" key="2">
    <source>
        <dbReference type="ARBA" id="ARBA00022701"/>
    </source>
</evidence>
<evidence type="ECO:0000256" key="3">
    <source>
        <dbReference type="ARBA" id="ARBA00022741"/>
    </source>
</evidence>
<dbReference type="FunFam" id="3.40.850.10:FF:000014">
    <property type="entry name" value="Kinesin-like protein KIN-7G"/>
    <property type="match status" value="1"/>
</dbReference>
<evidence type="ECO:0000256" key="8">
    <source>
        <dbReference type="SAM" id="Coils"/>
    </source>
</evidence>
<feature type="coiled-coil region" evidence="8">
    <location>
        <begin position="431"/>
        <end position="506"/>
    </location>
</feature>
<proteinExistence type="inferred from homology"/>
<feature type="region of interest" description="Disordered" evidence="9">
    <location>
        <begin position="547"/>
        <end position="573"/>
    </location>
</feature>
<dbReference type="SMART" id="SM00129">
    <property type="entry name" value="KISc"/>
    <property type="match status" value="1"/>
</dbReference>
<feature type="region of interest" description="Disordered" evidence="9">
    <location>
        <begin position="1"/>
        <end position="36"/>
    </location>
</feature>
<dbReference type="PANTHER" id="PTHR47968">
    <property type="entry name" value="CENTROMERE PROTEIN E"/>
    <property type="match status" value="1"/>
</dbReference>
<feature type="region of interest" description="Disordered" evidence="9">
    <location>
        <begin position="856"/>
        <end position="888"/>
    </location>
</feature>
<sequence>MAASSSRGRSSSPFHHRKPSSPYSSMSSSSSLMNARLMPRSCSSSAASFYGGGGGGGSRSMTPSKSSADPSYSRGYNNHTPVSYPSMDEALIGVPLETTSRSGDSISVTIRFRPMSEREFQRGDEIAWYADGDKLVRNEYSPMTAYAYDKVFGPNTNTQEVYDVAGQPVVKAAMGGVNGTVFAYGVTSSGKTHTMHGDQNSPGIIPLAIKDVFSIIQDTPGREFLLRVSYLEIYNEVINDLLDPTGQNLRVREDAQGTYVEGIKEEVVLSPGHALSFIAAGEEHRHVGSNNFNLFSSRSHTIFTLMIESSDHGDDYDGVIFSQLNLIDLAGSESSKSETTGLRRKEGSYINKSLLTLGTVIGKLSEGKASHVPYRDSKLTRLLQSSLSGHGHVSLICTVTPASSNMEETHNTLKFASRAKRVEIFASRNKIIDEKSLIKKYQKEISFLKQELDDLKKGMLAGVSHEEILTLKQKLEEGQVKMQSRLEEEEEAKAALMSRIQRLTKLILVSSKNTIPGYLGDISHQRSHSATEDDLDVPQESSLLIDGENHQESPSSALSMSSDANASIHRRTSSKWNDNLSQAGSTITETTQVGELISGSCCTSKLPIDEMSISDQNDLLVEQVKMLAGEIAFSTSTMKRLVEQSINDPESSKTLIQNLELEIQEKRKQMRDLEQRIVESGESSVANASMVDMQQTVMKLMAQCSEKGFELEIKSADNRILQEQLQNKCAENKELQEKIIHLEQRLASVSVDKLSHSSEQRTSDEYADDLGKKMQSQEIDNEKLKLKHVRTVEENSGLRVQNQKLSEEASYAKELASAAAVELKNLASEITKLSVQNAKLEKELLAAHELVKSRGSSLQTGISGNRKYHDGQRTGRRGRLTSRANDGSGMVHDDFDSWSLDPDDLKMELQARKQRESALEAALAEKEILEDEYRKKFEEAKDREAALENDLANMWVLVAQLKKERSVVQESKASDGQNDDTDRNSELRMDNVDYKDPILKDTQAQDCTALASDISEEEPLVVRLKARMQEMKEKELKHNGNVDANSHVCKLQCYFPVVTFAYVNLVRLHVLNVQFAARTLQIGFLPLHDLALLILDKEVVIVHLLVIFVKMGGVILSLVEFYATH</sequence>
<dbReference type="Gene3D" id="3.40.850.10">
    <property type="entry name" value="Kinesin motor domain"/>
    <property type="match status" value="1"/>
</dbReference>
<feature type="transmembrane region" description="Helical" evidence="10">
    <location>
        <begin position="1100"/>
        <end position="1123"/>
    </location>
</feature>
<dbReference type="PANTHER" id="PTHR47968:SF35">
    <property type="entry name" value="KINESIN-LIKE PROTEIN KIN-7D, MITOCHONDRIAL ISOFORM X1"/>
    <property type="match status" value="1"/>
</dbReference>
<dbReference type="PRINTS" id="PR00380">
    <property type="entry name" value="KINESINHEAVY"/>
</dbReference>
<feature type="compositionally biased region" description="Low complexity" evidence="9">
    <location>
        <begin position="1"/>
        <end position="12"/>
    </location>
</feature>
<dbReference type="GO" id="GO:0008017">
    <property type="term" value="F:microtubule binding"/>
    <property type="evidence" value="ECO:0007669"/>
    <property type="project" value="InterPro"/>
</dbReference>
<dbReference type="InterPro" id="IPR027417">
    <property type="entry name" value="P-loop_NTPase"/>
</dbReference>
<dbReference type="InterPro" id="IPR001752">
    <property type="entry name" value="Kinesin_motor_dom"/>
</dbReference>
<dbReference type="CDD" id="cd01374">
    <property type="entry name" value="KISc_CENP_E"/>
    <property type="match status" value="1"/>
</dbReference>
<keyword evidence="6 7" id="KW-0505">Motor protein</keyword>
<protein>
    <submittedName>
        <fullName evidence="12">Kinesin KIN-7D, mitochondrial isoform X1</fullName>
    </submittedName>
</protein>
<keyword evidence="10" id="KW-1133">Transmembrane helix</keyword>
<dbReference type="SUPFAM" id="SSF52540">
    <property type="entry name" value="P-loop containing nucleoside triphosphate hydrolases"/>
    <property type="match status" value="1"/>
</dbReference>
<feature type="domain" description="Kinesin motor" evidence="11">
    <location>
        <begin position="105"/>
        <end position="422"/>
    </location>
</feature>
<comment type="caution">
    <text evidence="12">The sequence shown here is derived from an EMBL/GenBank/DDBJ whole genome shotgun (WGS) entry which is preliminary data.</text>
</comment>
<keyword evidence="4 7" id="KW-0067">ATP-binding</keyword>
<dbReference type="GO" id="GO:0003777">
    <property type="term" value="F:microtubule motor activity"/>
    <property type="evidence" value="ECO:0007669"/>
    <property type="project" value="InterPro"/>
</dbReference>
<keyword evidence="5 8" id="KW-0175">Coiled coil</keyword>
<comment type="similarity">
    <text evidence="1">Belongs to the TRAFAC class myosin-kinesin ATPase superfamily. Kinesin family. KIN-7 subfamily.</text>
</comment>